<protein>
    <recommendedName>
        <fullName evidence="4">DUF4199 domain-containing protein</fullName>
    </recommendedName>
</protein>
<keyword evidence="1" id="KW-0472">Membrane</keyword>
<feature type="transmembrane region" description="Helical" evidence="1">
    <location>
        <begin position="30"/>
        <end position="49"/>
    </location>
</feature>
<comment type="caution">
    <text evidence="2">The sequence shown here is derived from an EMBL/GenBank/DDBJ whole genome shotgun (WGS) entry which is preliminary data.</text>
</comment>
<evidence type="ECO:0000256" key="1">
    <source>
        <dbReference type="SAM" id="Phobius"/>
    </source>
</evidence>
<accession>A0A2T2XCP3</accession>
<evidence type="ECO:0000313" key="3">
    <source>
        <dbReference type="Proteomes" id="UP000242972"/>
    </source>
</evidence>
<gene>
    <name evidence="2" type="ORF">C7B46_15305</name>
</gene>
<feature type="transmembrane region" description="Helical" evidence="1">
    <location>
        <begin position="119"/>
        <end position="144"/>
    </location>
</feature>
<reference evidence="2 3" key="1">
    <citation type="journal article" date="2014" name="BMC Genomics">
        <title>Comparison of environmental and isolate Sulfobacillus genomes reveals diverse carbon, sulfur, nitrogen, and hydrogen metabolisms.</title>
        <authorList>
            <person name="Justice N.B."/>
            <person name="Norman A."/>
            <person name="Brown C.T."/>
            <person name="Singh A."/>
            <person name="Thomas B.C."/>
            <person name="Banfield J.F."/>
        </authorList>
    </citation>
    <scope>NUCLEOTIDE SEQUENCE [LARGE SCALE GENOMIC DNA]</scope>
    <source>
        <strain evidence="2">AMDSBA4</strain>
    </source>
</reference>
<feature type="transmembrane region" description="Helical" evidence="1">
    <location>
        <begin position="61"/>
        <end position="82"/>
    </location>
</feature>
<dbReference type="AlphaFoldDB" id="A0A2T2XCP3"/>
<dbReference type="Proteomes" id="UP000242972">
    <property type="component" value="Unassembled WGS sequence"/>
</dbReference>
<keyword evidence="1" id="KW-1133">Transmembrane helix</keyword>
<sequence length="151" mass="16183">MRQKNLWYGYAVALGLFSFIFHFTAVGSTASALVGDVTYVALVILLALAGMHAKRTGVRPFGRGAAIGLIYGVISDIGSVLFPPSHGELVMEMHREFPTENAHRIALLVAQASTLDARIAALLTNIVVSVVMGMVFAWLGSLVAKKPMPEK</sequence>
<feature type="transmembrane region" description="Helical" evidence="1">
    <location>
        <begin position="7"/>
        <end position="24"/>
    </location>
</feature>
<organism evidence="2 3">
    <name type="scientific">Sulfobacillus benefaciens</name>
    <dbReference type="NCBI Taxonomy" id="453960"/>
    <lineage>
        <taxon>Bacteria</taxon>
        <taxon>Bacillati</taxon>
        <taxon>Bacillota</taxon>
        <taxon>Clostridia</taxon>
        <taxon>Eubacteriales</taxon>
        <taxon>Clostridiales Family XVII. Incertae Sedis</taxon>
        <taxon>Sulfobacillus</taxon>
    </lineage>
</organism>
<dbReference type="EMBL" id="PXYW01000048">
    <property type="protein sequence ID" value="PSR32228.1"/>
    <property type="molecule type" value="Genomic_DNA"/>
</dbReference>
<keyword evidence="1" id="KW-0812">Transmembrane</keyword>
<evidence type="ECO:0000313" key="2">
    <source>
        <dbReference type="EMBL" id="PSR32228.1"/>
    </source>
</evidence>
<proteinExistence type="predicted"/>
<evidence type="ECO:0008006" key="4">
    <source>
        <dbReference type="Google" id="ProtNLM"/>
    </source>
</evidence>
<name>A0A2T2XCP3_9FIRM</name>